<evidence type="ECO:0000313" key="3">
    <source>
        <dbReference type="Proteomes" id="UP000581688"/>
    </source>
</evidence>
<evidence type="ECO:0000256" key="1">
    <source>
        <dbReference type="SAM" id="Phobius"/>
    </source>
</evidence>
<accession>A0A841Q2F6</accession>
<name>A0A841Q2F6_9BACI</name>
<keyword evidence="1" id="KW-1133">Transmembrane helix</keyword>
<proteinExistence type="predicted"/>
<feature type="transmembrane region" description="Helical" evidence="1">
    <location>
        <begin position="71"/>
        <end position="94"/>
    </location>
</feature>
<reference evidence="2 3" key="1">
    <citation type="submission" date="2020-08" db="EMBL/GenBank/DDBJ databases">
        <title>Genomic Encyclopedia of Type Strains, Phase IV (KMG-IV): sequencing the most valuable type-strain genomes for metagenomic binning, comparative biology and taxonomic classification.</title>
        <authorList>
            <person name="Goeker M."/>
        </authorList>
    </citation>
    <scope>NUCLEOTIDE SEQUENCE [LARGE SCALE GENOMIC DNA]</scope>
    <source>
        <strain evidence="2 3">DSM 19612</strain>
    </source>
</reference>
<keyword evidence="3" id="KW-1185">Reference proteome</keyword>
<sequence length="95" mass="11356">MSIFIPILATFLFGFFSLICFYYTFKPYKDDDESYLDLFTYDFGFLAIMSMFFECILWVCRKLLPQNVYVLIFRIISFLIGLIMVGVSIVFWLLF</sequence>
<organism evidence="2 3">
    <name type="scientific">Salirhabdus euzebyi</name>
    <dbReference type="NCBI Taxonomy" id="394506"/>
    <lineage>
        <taxon>Bacteria</taxon>
        <taxon>Bacillati</taxon>
        <taxon>Bacillota</taxon>
        <taxon>Bacilli</taxon>
        <taxon>Bacillales</taxon>
        <taxon>Bacillaceae</taxon>
        <taxon>Salirhabdus</taxon>
    </lineage>
</organism>
<feature type="transmembrane region" description="Helical" evidence="1">
    <location>
        <begin position="38"/>
        <end position="59"/>
    </location>
</feature>
<dbReference type="AlphaFoldDB" id="A0A841Q2F6"/>
<keyword evidence="1" id="KW-0472">Membrane</keyword>
<dbReference type="Proteomes" id="UP000581688">
    <property type="component" value="Unassembled WGS sequence"/>
</dbReference>
<comment type="caution">
    <text evidence="2">The sequence shown here is derived from an EMBL/GenBank/DDBJ whole genome shotgun (WGS) entry which is preliminary data.</text>
</comment>
<evidence type="ECO:0000313" key="2">
    <source>
        <dbReference type="EMBL" id="MBB6452782.1"/>
    </source>
</evidence>
<keyword evidence="1" id="KW-0812">Transmembrane</keyword>
<gene>
    <name evidence="2" type="ORF">HNQ94_001228</name>
</gene>
<dbReference type="EMBL" id="JACHGH010000003">
    <property type="protein sequence ID" value="MBB6452782.1"/>
    <property type="molecule type" value="Genomic_DNA"/>
</dbReference>
<feature type="transmembrane region" description="Helical" evidence="1">
    <location>
        <begin position="7"/>
        <end position="26"/>
    </location>
</feature>
<protein>
    <submittedName>
        <fullName evidence="2">Putative membrane-anchored protein</fullName>
    </submittedName>
</protein>